<evidence type="ECO:0000256" key="5">
    <source>
        <dbReference type="SAM" id="Phobius"/>
    </source>
</evidence>
<proteinExistence type="predicted"/>
<evidence type="ECO:0000313" key="8">
    <source>
        <dbReference type="Proteomes" id="UP000238825"/>
    </source>
</evidence>
<keyword evidence="5" id="KW-1133">Transmembrane helix</keyword>
<dbReference type="GO" id="GO:0005737">
    <property type="term" value="C:cytoplasm"/>
    <property type="evidence" value="ECO:0007669"/>
    <property type="project" value="TreeGrafter"/>
</dbReference>
<dbReference type="SUPFAM" id="SSF48403">
    <property type="entry name" value="Ankyrin repeat"/>
    <property type="match status" value="2"/>
</dbReference>
<name>A0A2S0JZF9_LYSSH</name>
<dbReference type="EMBL" id="CP019980">
    <property type="protein sequence ID" value="AVK96522.1"/>
    <property type="molecule type" value="Genomic_DNA"/>
</dbReference>
<evidence type="ECO:0000313" key="6">
    <source>
        <dbReference type="EMBL" id="AVK96522.1"/>
    </source>
</evidence>
<evidence type="ECO:0000256" key="2">
    <source>
        <dbReference type="ARBA" id="ARBA00023043"/>
    </source>
</evidence>
<feature type="repeat" description="ANK" evidence="3">
    <location>
        <begin position="498"/>
        <end position="530"/>
    </location>
</feature>
<dbReference type="PROSITE" id="PS50088">
    <property type="entry name" value="ANK_REPEAT"/>
    <property type="match status" value="2"/>
</dbReference>
<dbReference type="SMART" id="SM00248">
    <property type="entry name" value="ANK"/>
    <property type="match status" value="7"/>
</dbReference>
<dbReference type="PANTHER" id="PTHR24198">
    <property type="entry name" value="ANKYRIN REPEAT AND PROTEIN KINASE DOMAIN-CONTAINING PROTEIN"/>
    <property type="match status" value="1"/>
</dbReference>
<dbReference type="RefSeq" id="WP_024361058.1">
    <property type="nucleotide sequence ID" value="NZ_BJNS01000006.1"/>
</dbReference>
<feature type="repeat" description="ANK" evidence="3">
    <location>
        <begin position="430"/>
        <end position="462"/>
    </location>
</feature>
<reference evidence="6 8" key="1">
    <citation type="submission" date="2017-03" db="EMBL/GenBank/DDBJ databases">
        <title>The whole genome sequencing and assembly of Lysinibacillus sphaericus DSM 28T strain.</title>
        <authorList>
            <person name="Lee Y.-J."/>
            <person name="Yi H."/>
            <person name="Bahn Y.-S."/>
            <person name="Kim J.F."/>
            <person name="Lee D.-W."/>
        </authorList>
    </citation>
    <scope>NUCLEOTIDE SEQUENCE [LARGE SCALE GENOMIC DNA]</scope>
    <source>
        <strain evidence="6 8">DSM 28</strain>
    </source>
</reference>
<dbReference type="Pfam" id="PF12796">
    <property type="entry name" value="Ank_2"/>
    <property type="match status" value="2"/>
</dbReference>
<evidence type="ECO:0000256" key="3">
    <source>
        <dbReference type="PROSITE-ProRule" id="PRU00023"/>
    </source>
</evidence>
<gene>
    <name evidence="6" type="ORF">LS41612_09725</name>
    <name evidence="7" type="ORF">NCTC10338_02791</name>
</gene>
<keyword evidence="1" id="KW-0677">Repeat</keyword>
<feature type="transmembrane region" description="Helical" evidence="5">
    <location>
        <begin position="225"/>
        <end position="247"/>
    </location>
</feature>
<accession>A0A2S0JZF9</accession>
<keyword evidence="5" id="KW-0472">Membrane</keyword>
<feature type="coiled-coil region" evidence="4">
    <location>
        <begin position="186"/>
        <end position="221"/>
    </location>
</feature>
<dbReference type="GeneID" id="48276482"/>
<keyword evidence="4" id="KW-0175">Coiled coil</keyword>
<dbReference type="Proteomes" id="UP000255295">
    <property type="component" value="Unassembled WGS sequence"/>
</dbReference>
<dbReference type="EMBL" id="UFSZ01000001">
    <property type="protein sequence ID" value="SUV17684.1"/>
    <property type="molecule type" value="Genomic_DNA"/>
</dbReference>
<dbReference type="Gene3D" id="1.25.40.20">
    <property type="entry name" value="Ankyrin repeat-containing domain"/>
    <property type="match status" value="2"/>
</dbReference>
<evidence type="ECO:0000313" key="7">
    <source>
        <dbReference type="EMBL" id="SUV17684.1"/>
    </source>
</evidence>
<sequence>MLVDINCPIELLGYQLYRSKKTGNVYCSFRFNNISEKTIKGFNATIYCFDQFGEPTGSVSNCFEHKFHFPDSIGPSQAFDTNERISLDNFLHARKVEIVIEKVLFSDETTWTKAETELEKVELKEIHNPRQLAYVKAHEGNDAKYYSQLLNDKWVCVCGRLNLENMEACQRCKKEKNHIISIYSNEETINEQIQLYEKQIEENQKKEQLEKERQREETKKKVRKIFTYSSVVVSLLLLIVIGTFGFITKFTFSWDNYLLLKDKDNALIEAVKHQNRNEINFLIENGANANFVNRDGENSISEAIKLPNKKLAISLMNKGMVSITVGQEKNTLAHLAVDNEQMEILKELHHFKVDMDVKNEMGHSVLYTAMETGNPEIIDYLIHDVKVNLQDVDNEGNNIVQVALLQQLKDTAFIKELLNLAIDLNKENKNGQNTYEMAILTENNEIVQLFIDKGLNVNQVDKRGNNAIHVLLNQKKDNVAFLTALINKGTNVNGLNGQGQSPLYVAIVNGDKKIVEELIKNKVNIDSVNSNGESAQTVAEKYNKSLVELFEQGKFVIKYDKQKNVYIVSGITLGNSRKDVVNKLGNPAKRQEFTSINGEIDCNFYYLKDSTGKNIETQYCTYTGSNKIEEITFDFYPKHLNENWYKDLGKPFVMDDGKALFYLEGTEQILNLKPNEELGFLTYADANFYYYYPKD</sequence>
<protein>
    <submittedName>
        <fullName evidence="7">Ankyrin repeat-containing protein</fullName>
    </submittedName>
</protein>
<dbReference type="InterPro" id="IPR036770">
    <property type="entry name" value="Ankyrin_rpt-contain_sf"/>
</dbReference>
<dbReference type="InterPro" id="IPR002110">
    <property type="entry name" value="Ankyrin_rpt"/>
</dbReference>
<dbReference type="PANTHER" id="PTHR24198:SF165">
    <property type="entry name" value="ANKYRIN REPEAT-CONTAINING PROTEIN-RELATED"/>
    <property type="match status" value="1"/>
</dbReference>
<dbReference type="PROSITE" id="PS50297">
    <property type="entry name" value="ANK_REP_REGION"/>
    <property type="match status" value="1"/>
</dbReference>
<keyword evidence="2 3" id="KW-0040">ANK repeat</keyword>
<reference evidence="7 9" key="2">
    <citation type="submission" date="2018-06" db="EMBL/GenBank/DDBJ databases">
        <authorList>
            <consortium name="Pathogen Informatics"/>
            <person name="Doyle S."/>
        </authorList>
    </citation>
    <scope>NUCLEOTIDE SEQUENCE [LARGE SCALE GENOMIC DNA]</scope>
    <source>
        <strain evidence="7 9">NCTC10338</strain>
    </source>
</reference>
<dbReference type="AlphaFoldDB" id="A0A2S0JZF9"/>
<keyword evidence="5" id="KW-0812">Transmembrane</keyword>
<dbReference type="Proteomes" id="UP000238825">
    <property type="component" value="Chromosome"/>
</dbReference>
<evidence type="ECO:0000256" key="4">
    <source>
        <dbReference type="SAM" id="Coils"/>
    </source>
</evidence>
<evidence type="ECO:0000256" key="1">
    <source>
        <dbReference type="ARBA" id="ARBA00022737"/>
    </source>
</evidence>
<organism evidence="6 8">
    <name type="scientific">Lysinibacillus sphaericus</name>
    <name type="common">Bacillus sphaericus</name>
    <dbReference type="NCBI Taxonomy" id="1421"/>
    <lineage>
        <taxon>Bacteria</taxon>
        <taxon>Bacillati</taxon>
        <taxon>Bacillota</taxon>
        <taxon>Bacilli</taxon>
        <taxon>Bacillales</taxon>
        <taxon>Bacillaceae</taxon>
        <taxon>Lysinibacillus</taxon>
    </lineage>
</organism>
<evidence type="ECO:0000313" key="9">
    <source>
        <dbReference type="Proteomes" id="UP000255295"/>
    </source>
</evidence>